<sequence>MRVSIKKLTMLALVTSLMLGGMLATTQSTSEAATRYTHVVKITKQKKKYYHVKNASGNIYKFSGKHIKKHVTLKKVYKVKKFNKTTLSSKKRVVLMNKKGLKTTYYLIKKGKKSLGYVAKNKLSSGKYNAWKKPTGATPQLSALLADDSKVPYAEKVKITNKLLTPDKFGDIPYMHLTQNQMECMQTGKMLFNGIRRASFHDNNIPTLDLNATQSTSTPFYVNSSKIYTTTVKATGHWYTQAQASLKSFSTTQYGIFIGNGSGTDYIFTGSISKAIFYNQIGTSNNFQLVEGAMVKDCVYTDQLGTPGHFTIRHDVYIYSITSKARFVTPDGNTEIYYYVTIPGNTGINGTGKDIQTSGWLPAKNIEVGTFS</sequence>
<name>A0A4P6YX20_9LACO</name>
<accession>A0A4P6YX20</accession>
<evidence type="ECO:0000313" key="3">
    <source>
        <dbReference type="Proteomes" id="UP000292886"/>
    </source>
</evidence>
<dbReference type="KEGG" id="wei:EQG49_13435"/>
<proteinExistence type="predicted"/>
<dbReference type="AlphaFoldDB" id="A0A4P6YX20"/>
<keyword evidence="1" id="KW-0732">Signal</keyword>
<feature type="chain" id="PRO_5020357663" evidence="1">
    <location>
        <begin position="33"/>
        <end position="372"/>
    </location>
</feature>
<keyword evidence="3" id="KW-1185">Reference proteome</keyword>
<feature type="signal peptide" evidence="1">
    <location>
        <begin position="1"/>
        <end position="32"/>
    </location>
</feature>
<dbReference type="EMBL" id="CP037940">
    <property type="protein sequence ID" value="QBO37400.1"/>
    <property type="molecule type" value="Genomic_DNA"/>
</dbReference>
<evidence type="ECO:0000256" key="1">
    <source>
        <dbReference type="SAM" id="SignalP"/>
    </source>
</evidence>
<reference evidence="3" key="1">
    <citation type="submission" date="2019-03" db="EMBL/GenBank/DDBJ databases">
        <title>Weissella sp. 26KH-42 Genome sequencing.</title>
        <authorList>
            <person name="Heo J."/>
            <person name="Kim S.-J."/>
            <person name="Kim J.-S."/>
            <person name="Hong S.-B."/>
            <person name="Kwon S.-W."/>
        </authorList>
    </citation>
    <scope>NUCLEOTIDE SEQUENCE [LARGE SCALE GENOMIC DNA]</scope>
    <source>
        <strain evidence="3">26KH-42</strain>
    </source>
</reference>
<evidence type="ECO:0000313" key="2">
    <source>
        <dbReference type="EMBL" id="QBO37400.1"/>
    </source>
</evidence>
<protein>
    <submittedName>
        <fullName evidence="2">Uncharacterized protein</fullName>
    </submittedName>
</protein>
<dbReference type="Proteomes" id="UP000292886">
    <property type="component" value="Chromosome"/>
</dbReference>
<gene>
    <name evidence="2" type="ORF">EQG49_13435</name>
</gene>
<organism evidence="2 3">
    <name type="scientific">Periweissella cryptocerci</name>
    <dbReference type="NCBI Taxonomy" id="2506420"/>
    <lineage>
        <taxon>Bacteria</taxon>
        <taxon>Bacillati</taxon>
        <taxon>Bacillota</taxon>
        <taxon>Bacilli</taxon>
        <taxon>Lactobacillales</taxon>
        <taxon>Lactobacillaceae</taxon>
        <taxon>Periweissella</taxon>
    </lineage>
</organism>